<keyword evidence="4 10" id="KW-0633">Potassium transport</keyword>
<dbReference type="InterPro" id="IPR004772">
    <property type="entry name" value="TrkH"/>
</dbReference>
<dbReference type="InterPro" id="IPR003445">
    <property type="entry name" value="Cat_transpt"/>
</dbReference>
<dbReference type="GO" id="GO:0046872">
    <property type="term" value="F:metal ion binding"/>
    <property type="evidence" value="ECO:0007669"/>
    <property type="project" value="UniProtKB-KW"/>
</dbReference>
<dbReference type="RefSeq" id="WP_072747860.1">
    <property type="nucleotide sequence ID" value="NZ_FOHL01000008.1"/>
</dbReference>
<feature type="binding site" evidence="11">
    <location>
        <position position="431"/>
    </location>
    <ligand>
        <name>K(+)</name>
        <dbReference type="ChEBI" id="CHEBI:29103"/>
    </ligand>
</feature>
<evidence type="ECO:0000256" key="4">
    <source>
        <dbReference type="ARBA" id="ARBA00022538"/>
    </source>
</evidence>
<comment type="similarity">
    <text evidence="10">Belongs to the TrkH potassium transport family.</text>
</comment>
<evidence type="ECO:0000256" key="2">
    <source>
        <dbReference type="ARBA" id="ARBA00022448"/>
    </source>
</evidence>
<dbReference type="EMBL" id="FRDL01000008">
    <property type="protein sequence ID" value="SHN72207.1"/>
    <property type="molecule type" value="Genomic_DNA"/>
</dbReference>
<evidence type="ECO:0000313" key="14">
    <source>
        <dbReference type="Proteomes" id="UP000184066"/>
    </source>
</evidence>
<dbReference type="Proteomes" id="UP000184066">
    <property type="component" value="Unassembled WGS sequence"/>
</dbReference>
<dbReference type="GO" id="GO:0005886">
    <property type="term" value="C:plasma membrane"/>
    <property type="evidence" value="ECO:0007669"/>
    <property type="project" value="UniProtKB-SubCell"/>
</dbReference>
<keyword evidence="10" id="KW-0997">Cell inner membrane</keyword>
<comment type="function">
    <text evidence="10">Low-affinity potassium transport system. Interacts with Trk system potassium uptake protein TrkA.</text>
</comment>
<protein>
    <recommendedName>
        <fullName evidence="10">Trk system potassium uptake protein</fullName>
    </recommendedName>
</protein>
<keyword evidence="7 12" id="KW-1133">Transmembrane helix</keyword>
<feature type="transmembrane region" description="Helical" evidence="12">
    <location>
        <begin position="39"/>
        <end position="59"/>
    </location>
</feature>
<dbReference type="OrthoDB" id="9810952at2"/>
<keyword evidence="8 10" id="KW-0406">Ion transport</keyword>
<feature type="transmembrane region" description="Helical" evidence="12">
    <location>
        <begin position="134"/>
        <end position="154"/>
    </location>
</feature>
<feature type="transmembrane region" description="Helical" evidence="12">
    <location>
        <begin position="180"/>
        <end position="201"/>
    </location>
</feature>
<feature type="binding site" evidence="11">
    <location>
        <position position="220"/>
    </location>
    <ligand>
        <name>K(+)</name>
        <dbReference type="ChEBI" id="CHEBI:29103"/>
    </ligand>
</feature>
<feature type="transmembrane region" description="Helical" evidence="12">
    <location>
        <begin position="273"/>
        <end position="291"/>
    </location>
</feature>
<evidence type="ECO:0000256" key="1">
    <source>
        <dbReference type="ARBA" id="ARBA00004651"/>
    </source>
</evidence>
<reference evidence="13 14" key="1">
    <citation type="submission" date="2016-12" db="EMBL/GenBank/DDBJ databases">
        <authorList>
            <person name="Song W.-J."/>
            <person name="Kurnit D.M."/>
        </authorList>
    </citation>
    <scope>NUCLEOTIDE SEQUENCE [LARGE SCALE GENOMIC DNA]</scope>
    <source>
        <strain evidence="13 14">CGMCC 1.10808</strain>
    </source>
</reference>
<keyword evidence="3 10" id="KW-1003">Cell membrane</keyword>
<proteinExistence type="inferred from homology"/>
<evidence type="ECO:0000256" key="7">
    <source>
        <dbReference type="ARBA" id="ARBA00022989"/>
    </source>
</evidence>
<feature type="binding site" evidence="11">
    <location>
        <position position="315"/>
    </location>
    <ligand>
        <name>K(+)</name>
        <dbReference type="ChEBI" id="CHEBI:29103"/>
    </ligand>
</feature>
<keyword evidence="5 12" id="KW-0812">Transmembrane</keyword>
<keyword evidence="11" id="KW-0479">Metal-binding</keyword>
<organism evidence="13 14">
    <name type="scientific">Oceanicella actignis</name>
    <dbReference type="NCBI Taxonomy" id="1189325"/>
    <lineage>
        <taxon>Bacteria</taxon>
        <taxon>Pseudomonadati</taxon>
        <taxon>Pseudomonadota</taxon>
        <taxon>Alphaproteobacteria</taxon>
        <taxon>Rhodobacterales</taxon>
        <taxon>Paracoccaceae</taxon>
        <taxon>Oceanicella</taxon>
    </lineage>
</organism>
<sequence>MIDLRPAIYVVGLLVAALGAAMALPCALDLADGAGNWRAFALSGFLSVTAGLAAAAACRTRRSQGLSIQQAFALTVGVWVMLPLFGALPFMLGAPSASFADAYFEAMSGITTTGSTVFSGLETLPRGTLLWRGLLQWIGGIGIVVFALAFLPTLRVGGMQFFRSESFDTLGKILPRAGEIAASISWIYVALTGACALAYAADGMSAFDAIVHAMTTVSTGGFANYDASLGHFERNVEYIASVFMLLASLPFARYVQMLRGTARPLLTDPQARAYVAIIAALTLALTLYRLARFPDEAEESFREALFNTISIISGTGYASVDYTQWGAFSSALFFLMGLIGGCTGSTSCSIKIFRFQVVLIAISAQIKRIHTPHGVFPARYGERALEEEVISSVMAFFFLFFLTLGVLAVAMGMLGYDTVTAVSGAATALANIGPGLGDIIGPSGNFAPLSDSAKWLLAFAMLIGRLEVVSVYVLLTAAFWRR</sequence>
<feature type="transmembrane region" description="Helical" evidence="12">
    <location>
        <begin position="455"/>
        <end position="480"/>
    </location>
</feature>
<accession>A0A1M7TN94</accession>
<evidence type="ECO:0000256" key="10">
    <source>
        <dbReference type="PIRNR" id="PIRNR006247"/>
    </source>
</evidence>
<gene>
    <name evidence="13" type="ORF">SAMN05216200_10849</name>
</gene>
<evidence type="ECO:0000256" key="9">
    <source>
        <dbReference type="ARBA" id="ARBA00023136"/>
    </source>
</evidence>
<dbReference type="PANTHER" id="PTHR32024">
    <property type="entry name" value="TRK SYSTEM POTASSIUM UPTAKE PROTEIN TRKG-RELATED"/>
    <property type="match status" value="1"/>
</dbReference>
<comment type="subcellular location">
    <subcellularLocation>
        <location evidence="10">Cell inner membrane</location>
        <topology evidence="10">Multi-pass membrane protein</topology>
    </subcellularLocation>
    <subcellularLocation>
        <location evidence="1">Cell membrane</location>
        <topology evidence="1">Multi-pass membrane protein</topology>
    </subcellularLocation>
</comment>
<keyword evidence="14" id="KW-1185">Reference proteome</keyword>
<keyword evidence="2 10" id="KW-0813">Transport</keyword>
<evidence type="ECO:0000256" key="3">
    <source>
        <dbReference type="ARBA" id="ARBA00022475"/>
    </source>
</evidence>
<evidence type="ECO:0000256" key="11">
    <source>
        <dbReference type="PIRSR" id="PIRSR006247-1"/>
    </source>
</evidence>
<dbReference type="PIRSF" id="PIRSF006247">
    <property type="entry name" value="TrkH"/>
    <property type="match status" value="1"/>
</dbReference>
<feature type="transmembrane region" description="Helical" evidence="12">
    <location>
        <begin position="71"/>
        <end position="92"/>
    </location>
</feature>
<evidence type="ECO:0000256" key="8">
    <source>
        <dbReference type="ARBA" id="ARBA00023065"/>
    </source>
</evidence>
<feature type="binding site" evidence="11">
    <location>
        <position position="112"/>
    </location>
    <ligand>
        <name>K(+)</name>
        <dbReference type="ChEBI" id="CHEBI:29103"/>
    </ligand>
</feature>
<dbReference type="PANTHER" id="PTHR32024:SF3">
    <property type="entry name" value="TRK SYSTEM POTASSIUM UPTAKE PROTEIN"/>
    <property type="match status" value="1"/>
</dbReference>
<feature type="binding site" evidence="11">
    <location>
        <position position="113"/>
    </location>
    <ligand>
        <name>K(+)</name>
        <dbReference type="ChEBI" id="CHEBI:29103"/>
    </ligand>
</feature>
<evidence type="ECO:0000256" key="6">
    <source>
        <dbReference type="ARBA" id="ARBA00022958"/>
    </source>
</evidence>
<dbReference type="AlphaFoldDB" id="A0A1M7TN94"/>
<feature type="transmembrane region" description="Helical" evidence="12">
    <location>
        <begin position="325"/>
        <end position="344"/>
    </location>
</feature>
<evidence type="ECO:0000256" key="5">
    <source>
        <dbReference type="ARBA" id="ARBA00022692"/>
    </source>
</evidence>
<dbReference type="Pfam" id="PF02386">
    <property type="entry name" value="TrkH"/>
    <property type="match status" value="1"/>
</dbReference>
<name>A0A1M7TN94_9RHOB</name>
<feature type="transmembrane region" description="Helical" evidence="12">
    <location>
        <begin position="235"/>
        <end position="252"/>
    </location>
</feature>
<dbReference type="GO" id="GO:0015379">
    <property type="term" value="F:potassium:chloride symporter activity"/>
    <property type="evidence" value="ECO:0007669"/>
    <property type="project" value="InterPro"/>
</dbReference>
<evidence type="ECO:0000313" key="13">
    <source>
        <dbReference type="EMBL" id="SHN72207.1"/>
    </source>
</evidence>
<dbReference type="STRING" id="1189325.SAMN04488119_10848"/>
<evidence type="ECO:0000256" key="12">
    <source>
        <dbReference type="SAM" id="Phobius"/>
    </source>
</evidence>
<feature type="transmembrane region" description="Helical" evidence="12">
    <location>
        <begin position="389"/>
        <end position="414"/>
    </location>
</feature>
<keyword evidence="9 10" id="KW-0472">Membrane</keyword>
<keyword evidence="6 10" id="KW-0630">Potassium</keyword>